<dbReference type="EMBL" id="JQAT01000001">
    <property type="protein sequence ID" value="KRN29368.1"/>
    <property type="molecule type" value="Genomic_DNA"/>
</dbReference>
<name>A0A0R2FLD1_9LACO</name>
<evidence type="ECO:0000313" key="5">
    <source>
        <dbReference type="Proteomes" id="UP000051645"/>
    </source>
</evidence>
<dbReference type="STRING" id="81857.IV38_GL000252"/>
<evidence type="ECO:0000259" key="2">
    <source>
        <dbReference type="SMART" id="SM00363"/>
    </source>
</evidence>
<dbReference type="RefSeq" id="WP_057768696.1">
    <property type="nucleotide sequence ID" value="NZ_JQAT01000001.1"/>
</dbReference>
<gene>
    <name evidence="3" type="ORF">IV38_GL000252</name>
    <name evidence="4" type="ORF">IV40_GL000417</name>
</gene>
<dbReference type="InterPro" id="IPR048443">
    <property type="entry name" value="RqcP2_N"/>
</dbReference>
<dbReference type="AlphaFoldDB" id="A0A0R2FLD1"/>
<dbReference type="GO" id="GO:0003723">
    <property type="term" value="F:RNA binding"/>
    <property type="evidence" value="ECO:0007669"/>
    <property type="project" value="UniProtKB-KW"/>
</dbReference>
<dbReference type="EMBL" id="JQAZ01000001">
    <property type="protein sequence ID" value="KRN34103.1"/>
    <property type="molecule type" value="Genomic_DNA"/>
</dbReference>
<dbReference type="InterPro" id="IPR002942">
    <property type="entry name" value="S4_RNA-bd"/>
</dbReference>
<dbReference type="Proteomes" id="UP000051645">
    <property type="component" value="Unassembled WGS sequence"/>
</dbReference>
<dbReference type="Pfam" id="PF17774">
    <property type="entry name" value="YlmH_RBD"/>
    <property type="match status" value="1"/>
</dbReference>
<reference evidence="5 6" key="1">
    <citation type="journal article" date="2015" name="Genome Announc.">
        <title>Expanding the biotechnology potential of lactobacilli through comparative genomics of 213 strains and associated genera.</title>
        <authorList>
            <person name="Sun Z."/>
            <person name="Harris H.M."/>
            <person name="McCann A."/>
            <person name="Guo C."/>
            <person name="Argimon S."/>
            <person name="Zhang W."/>
            <person name="Yang X."/>
            <person name="Jeffery I.B."/>
            <person name="Cooney J.C."/>
            <person name="Kagawa T.F."/>
            <person name="Liu W."/>
            <person name="Song Y."/>
            <person name="Salvetti E."/>
            <person name="Wrobel A."/>
            <person name="Rasinkangas P."/>
            <person name="Parkhill J."/>
            <person name="Rea M.C."/>
            <person name="O'Sullivan O."/>
            <person name="Ritari J."/>
            <person name="Douillard F.P."/>
            <person name="Paul Ross R."/>
            <person name="Yang R."/>
            <person name="Briner A.E."/>
            <person name="Felis G.E."/>
            <person name="de Vos W.M."/>
            <person name="Barrangou R."/>
            <person name="Klaenhammer T.R."/>
            <person name="Caufield P.W."/>
            <person name="Cui Y."/>
            <person name="Zhang H."/>
            <person name="O'Toole P.W."/>
        </authorList>
    </citation>
    <scope>NUCLEOTIDE SEQUENCE [LARGE SCALE GENOMIC DNA]</scope>
    <source>
        <strain evidence="3 6">ATCC BAA-66</strain>
        <strain evidence="4 5">DSM 13344</strain>
    </source>
</reference>
<dbReference type="Gene3D" id="3.30.70.330">
    <property type="match status" value="1"/>
</dbReference>
<dbReference type="InterPro" id="IPR012677">
    <property type="entry name" value="Nucleotide-bd_a/b_plait_sf"/>
</dbReference>
<proteinExistence type="predicted"/>
<dbReference type="PROSITE" id="PS50889">
    <property type="entry name" value="S4"/>
    <property type="match status" value="1"/>
</dbReference>
<dbReference type="Pfam" id="PF01479">
    <property type="entry name" value="S4"/>
    <property type="match status" value="1"/>
</dbReference>
<organism evidence="3 6">
    <name type="scientific">Lactobacillus selangorensis</name>
    <dbReference type="NCBI Taxonomy" id="81857"/>
    <lineage>
        <taxon>Bacteria</taxon>
        <taxon>Bacillati</taxon>
        <taxon>Bacillota</taxon>
        <taxon>Bacilli</taxon>
        <taxon>Lactobacillales</taxon>
        <taxon>Lactobacillaceae</taxon>
        <taxon>Lactobacillus</taxon>
    </lineage>
</organism>
<dbReference type="Proteomes" id="UP000051751">
    <property type="component" value="Unassembled WGS sequence"/>
</dbReference>
<dbReference type="Gene3D" id="3.30.1370.160">
    <property type="match status" value="1"/>
</dbReference>
<keyword evidence="5" id="KW-1185">Reference proteome</keyword>
<dbReference type="SMART" id="SM00363">
    <property type="entry name" value="S4"/>
    <property type="match status" value="1"/>
</dbReference>
<dbReference type="CDD" id="cd00165">
    <property type="entry name" value="S4"/>
    <property type="match status" value="1"/>
</dbReference>
<comment type="caution">
    <text evidence="3">The sequence shown here is derived from an EMBL/GenBank/DDBJ whole genome shotgun (WGS) entry which is preliminary data.</text>
</comment>
<feature type="domain" description="RNA-binding S4" evidence="2">
    <location>
        <begin position="183"/>
        <end position="247"/>
    </location>
</feature>
<dbReference type="PANTHER" id="PTHR13633">
    <property type="entry name" value="MITOCHONDRIAL TRANSCRIPTION RESCUE FACTOR 1"/>
    <property type="match status" value="1"/>
</dbReference>
<dbReference type="Pfam" id="PF21278">
    <property type="entry name" value="YlmH_1st"/>
    <property type="match status" value="1"/>
</dbReference>
<dbReference type="SUPFAM" id="SSF55174">
    <property type="entry name" value="Alpha-L RNA-binding motif"/>
    <property type="match status" value="1"/>
</dbReference>
<dbReference type="PATRIC" id="fig|81857.3.peg.258"/>
<sequence length="260" mass="30128">MDENVYQHFRKEERAFIDQVGNWLEQARGEYRPILTPFLDPRQAYILQELVGTGGEIEVHLWGGYPHAERRRGILAPDYFDPQEDDYGIRLFQIRYPQKFATLQHSQVLGTLTNQGIDYDRFGDIISDGQNWQFFVEAEISDFLAVDLQRIGKVTVHLEPVALQDHLLPTDDWAQETELVASLRLDNVVATTYHISRSHTKQMIEAGLVRLNWAVCERPDALVADWDVISVRGYGRIRLEAILGQTRKDKIRLSLRVIRK</sequence>
<protein>
    <recommendedName>
        <fullName evidence="2">RNA-binding S4 domain-containing protein</fullName>
    </recommendedName>
</protein>
<dbReference type="InterPro" id="IPR040591">
    <property type="entry name" value="RqcP2_RBD"/>
</dbReference>
<evidence type="ECO:0000313" key="4">
    <source>
        <dbReference type="EMBL" id="KRN34103.1"/>
    </source>
</evidence>
<evidence type="ECO:0000313" key="6">
    <source>
        <dbReference type="Proteomes" id="UP000051751"/>
    </source>
</evidence>
<accession>A0A0R2FLD1</accession>
<dbReference type="OrthoDB" id="9812787at2"/>
<evidence type="ECO:0000313" key="3">
    <source>
        <dbReference type="EMBL" id="KRN29368.1"/>
    </source>
</evidence>
<keyword evidence="1" id="KW-0694">RNA-binding</keyword>
<evidence type="ECO:0000256" key="1">
    <source>
        <dbReference type="PROSITE-ProRule" id="PRU00182"/>
    </source>
</evidence>
<dbReference type="PANTHER" id="PTHR13633:SF3">
    <property type="entry name" value="MITOCHONDRIAL TRANSCRIPTION RESCUE FACTOR 1"/>
    <property type="match status" value="1"/>
</dbReference>
<dbReference type="Gene3D" id="3.10.290.10">
    <property type="entry name" value="RNA-binding S4 domain"/>
    <property type="match status" value="1"/>
</dbReference>
<dbReference type="InterPro" id="IPR036986">
    <property type="entry name" value="S4_RNA-bd_sf"/>
</dbReference>